<feature type="compositionally biased region" description="Basic residues" evidence="1">
    <location>
        <begin position="98"/>
        <end position="116"/>
    </location>
</feature>
<dbReference type="EMBL" id="SRLO01000457">
    <property type="protein sequence ID" value="TNN55391.1"/>
    <property type="molecule type" value="Genomic_DNA"/>
</dbReference>
<dbReference type="Proteomes" id="UP000314294">
    <property type="component" value="Unassembled WGS sequence"/>
</dbReference>
<reference evidence="2 3" key="1">
    <citation type="submission" date="2019-03" db="EMBL/GenBank/DDBJ databases">
        <title>First draft genome of Liparis tanakae, snailfish: a comprehensive survey of snailfish specific genes.</title>
        <authorList>
            <person name="Kim W."/>
            <person name="Song I."/>
            <person name="Jeong J.-H."/>
            <person name="Kim D."/>
            <person name="Kim S."/>
            <person name="Ryu S."/>
            <person name="Song J.Y."/>
            <person name="Lee S.K."/>
        </authorList>
    </citation>
    <scope>NUCLEOTIDE SEQUENCE [LARGE SCALE GENOMIC DNA]</scope>
    <source>
        <tissue evidence="2">Muscle</tissue>
    </source>
</reference>
<evidence type="ECO:0000256" key="1">
    <source>
        <dbReference type="SAM" id="MobiDB-lite"/>
    </source>
</evidence>
<comment type="caution">
    <text evidence="2">The sequence shown here is derived from an EMBL/GenBank/DDBJ whole genome shotgun (WGS) entry which is preliminary data.</text>
</comment>
<gene>
    <name evidence="2" type="ORF">EYF80_034403</name>
</gene>
<evidence type="ECO:0000313" key="3">
    <source>
        <dbReference type="Proteomes" id="UP000314294"/>
    </source>
</evidence>
<sequence length="143" mass="16162">MEREALNAAAQSSRRKVTPPGRKTWLRPWREQLAPYTVMSDGGRGASSSGAPIIAESFQAKRSEFRCRPVSLQLEESALRKDTSQICSNQIMSTHPRGSYKKSQKRFQKRRYGKTKRQADDARSKSSLGFAFTYPDFGITTLI</sequence>
<organism evidence="2 3">
    <name type="scientific">Liparis tanakae</name>
    <name type="common">Tanaka's snailfish</name>
    <dbReference type="NCBI Taxonomy" id="230148"/>
    <lineage>
        <taxon>Eukaryota</taxon>
        <taxon>Metazoa</taxon>
        <taxon>Chordata</taxon>
        <taxon>Craniata</taxon>
        <taxon>Vertebrata</taxon>
        <taxon>Euteleostomi</taxon>
        <taxon>Actinopterygii</taxon>
        <taxon>Neopterygii</taxon>
        <taxon>Teleostei</taxon>
        <taxon>Neoteleostei</taxon>
        <taxon>Acanthomorphata</taxon>
        <taxon>Eupercaria</taxon>
        <taxon>Perciformes</taxon>
        <taxon>Cottioidei</taxon>
        <taxon>Cottales</taxon>
        <taxon>Liparidae</taxon>
        <taxon>Liparis</taxon>
    </lineage>
</organism>
<feature type="region of interest" description="Disordered" evidence="1">
    <location>
        <begin position="92"/>
        <end position="124"/>
    </location>
</feature>
<protein>
    <submittedName>
        <fullName evidence="2">Uncharacterized protein</fullName>
    </submittedName>
</protein>
<feature type="region of interest" description="Disordered" evidence="1">
    <location>
        <begin position="1"/>
        <end position="28"/>
    </location>
</feature>
<name>A0A4Z2GQ28_9TELE</name>
<keyword evidence="3" id="KW-1185">Reference proteome</keyword>
<evidence type="ECO:0000313" key="2">
    <source>
        <dbReference type="EMBL" id="TNN55391.1"/>
    </source>
</evidence>
<dbReference type="AlphaFoldDB" id="A0A4Z2GQ28"/>
<proteinExistence type="predicted"/>
<accession>A0A4Z2GQ28</accession>